<dbReference type="CDD" id="cd08919">
    <property type="entry name" value="PBP-like"/>
    <property type="match status" value="1"/>
</dbReference>
<dbReference type="Pfam" id="PF00502">
    <property type="entry name" value="Phycobilisome"/>
    <property type="match status" value="1"/>
</dbReference>
<protein>
    <submittedName>
        <fullName evidence="4">Phycobilisome protein</fullName>
    </submittedName>
</protein>
<dbReference type="InterPro" id="IPR038719">
    <property type="entry name" value="Phycobilisome_asu/bsu_sf"/>
</dbReference>
<evidence type="ECO:0000256" key="2">
    <source>
        <dbReference type="ARBA" id="ARBA00022991"/>
    </source>
</evidence>
<dbReference type="Gene3D" id="1.10.490.20">
    <property type="entry name" value="Phycocyanins"/>
    <property type="match status" value="1"/>
</dbReference>
<dbReference type="InterPro" id="IPR012128">
    <property type="entry name" value="Phycobilisome_asu/bsu"/>
</dbReference>
<proteinExistence type="inferred from homology"/>
<reference evidence="4" key="1">
    <citation type="journal article" date="2020" name="mSystems">
        <title>Genome- and Community-Level Interaction Insights into Carbon Utilization and Element Cycling Functions of Hydrothermarchaeota in Hydrothermal Sediment.</title>
        <authorList>
            <person name="Zhou Z."/>
            <person name="Liu Y."/>
            <person name="Xu W."/>
            <person name="Pan J."/>
            <person name="Luo Z.H."/>
            <person name="Li M."/>
        </authorList>
    </citation>
    <scope>NUCLEOTIDE SEQUENCE [LARGE SCALE GENOMIC DNA]</scope>
    <source>
        <strain evidence="4">SpSt-418</strain>
    </source>
</reference>
<organism evidence="4">
    <name type="scientific">Oscillatoriales cyanobacterium SpSt-418</name>
    <dbReference type="NCBI Taxonomy" id="2282169"/>
    <lineage>
        <taxon>Bacteria</taxon>
        <taxon>Bacillati</taxon>
        <taxon>Cyanobacteriota</taxon>
        <taxon>Cyanophyceae</taxon>
        <taxon>Oscillatoriophycideae</taxon>
        <taxon>Oscillatoriales</taxon>
    </lineage>
</organism>
<accession>A0A7C3KIE3</accession>
<comment type="similarity">
    <text evidence="1">Belongs to the phycobiliprotein family.</text>
</comment>
<dbReference type="AlphaFoldDB" id="A0A7C3KIE3"/>
<name>A0A7C3KIE3_9CYAN</name>
<comment type="caution">
    <text evidence="4">The sequence shown here is derived from an EMBL/GenBank/DDBJ whole genome shotgun (WGS) entry which is preliminary data.</text>
</comment>
<dbReference type="InterPro" id="IPR009050">
    <property type="entry name" value="Globin-like_sf"/>
</dbReference>
<dbReference type="SUPFAM" id="SSF46458">
    <property type="entry name" value="Globin-like"/>
    <property type="match status" value="1"/>
</dbReference>
<dbReference type="EMBL" id="DSRU01000419">
    <property type="protein sequence ID" value="HFN01547.1"/>
    <property type="molecule type" value="Genomic_DNA"/>
</dbReference>
<sequence>MGILNHVLERAIAEADGRYLNTQELMPLEHYVQGYSHRLEVYQYLRDNSDKLVLFSLRKLAQAHPDLVQKHGPRCKYDMTEVLRYIALSVLRDDETFFREQMMSWLDTILVAHKRHSACVVAYKALQEAVNSTFPAQATTLIRPYLELVIQTLQSHV</sequence>
<evidence type="ECO:0000256" key="3">
    <source>
        <dbReference type="ARBA" id="ARBA00023307"/>
    </source>
</evidence>
<dbReference type="GO" id="GO:0015979">
    <property type="term" value="P:photosynthesis"/>
    <property type="evidence" value="ECO:0007669"/>
    <property type="project" value="InterPro"/>
</dbReference>
<dbReference type="GO" id="GO:0030089">
    <property type="term" value="C:phycobilisome"/>
    <property type="evidence" value="ECO:0007669"/>
    <property type="project" value="InterPro"/>
</dbReference>
<evidence type="ECO:0000256" key="1">
    <source>
        <dbReference type="ARBA" id="ARBA00008182"/>
    </source>
</evidence>
<keyword evidence="3" id="KW-0089">Bile pigment</keyword>
<keyword evidence="2" id="KW-0157">Chromophore</keyword>
<gene>
    <name evidence="4" type="ORF">ENR64_28140</name>
</gene>
<evidence type="ECO:0000313" key="4">
    <source>
        <dbReference type="EMBL" id="HFN01547.1"/>
    </source>
</evidence>